<keyword evidence="5" id="KW-1185">Reference proteome</keyword>
<dbReference type="PANTHER" id="PTHR43877:SF2">
    <property type="entry name" value="AMINOALKYLPHOSPHONATE N-ACETYLTRANSFERASE-RELATED"/>
    <property type="match status" value="1"/>
</dbReference>
<dbReference type="InterPro" id="IPR016181">
    <property type="entry name" value="Acyl_CoA_acyltransferase"/>
</dbReference>
<dbReference type="Pfam" id="PF00583">
    <property type="entry name" value="Acetyltransf_1"/>
    <property type="match status" value="2"/>
</dbReference>
<dbReference type="InterPro" id="IPR000182">
    <property type="entry name" value="GNAT_dom"/>
</dbReference>
<evidence type="ECO:0000256" key="1">
    <source>
        <dbReference type="ARBA" id="ARBA00022679"/>
    </source>
</evidence>
<reference evidence="4 5" key="1">
    <citation type="submission" date="2016-10" db="EMBL/GenBank/DDBJ databases">
        <authorList>
            <person name="de Groot N.N."/>
        </authorList>
    </citation>
    <scope>NUCLEOTIDE SEQUENCE [LARGE SCALE GENOMIC DNA]</scope>
    <source>
        <strain evidence="4 5">CPCC 201354</strain>
    </source>
</reference>
<feature type="domain" description="N-acetyltransferase" evidence="3">
    <location>
        <begin position="1"/>
        <end position="163"/>
    </location>
</feature>
<dbReference type="STRING" id="504805.SAMN05421505_10322"/>
<dbReference type="GO" id="GO:0016747">
    <property type="term" value="F:acyltransferase activity, transferring groups other than amino-acyl groups"/>
    <property type="evidence" value="ECO:0007669"/>
    <property type="project" value="InterPro"/>
</dbReference>
<dbReference type="InterPro" id="IPR050832">
    <property type="entry name" value="Bact_Acetyltransf"/>
</dbReference>
<keyword evidence="2" id="KW-0012">Acyltransferase</keyword>
<dbReference type="SUPFAM" id="SSF55729">
    <property type="entry name" value="Acyl-CoA N-acyltransferases (Nat)"/>
    <property type="match status" value="2"/>
</dbReference>
<accession>A0A1G7SYF7</accession>
<dbReference type="CDD" id="cd04301">
    <property type="entry name" value="NAT_SF"/>
    <property type="match status" value="2"/>
</dbReference>
<feature type="domain" description="N-acetyltransferase" evidence="3">
    <location>
        <begin position="160"/>
        <end position="299"/>
    </location>
</feature>
<organism evidence="4 5">
    <name type="scientific">Sinosporangium album</name>
    <dbReference type="NCBI Taxonomy" id="504805"/>
    <lineage>
        <taxon>Bacteria</taxon>
        <taxon>Bacillati</taxon>
        <taxon>Actinomycetota</taxon>
        <taxon>Actinomycetes</taxon>
        <taxon>Streptosporangiales</taxon>
        <taxon>Streptosporangiaceae</taxon>
        <taxon>Sinosporangium</taxon>
    </lineage>
</organism>
<dbReference type="Gene3D" id="3.40.630.30">
    <property type="match status" value="2"/>
</dbReference>
<protein>
    <submittedName>
        <fullName evidence="4">Acetyltransferase (GNAT) family protein</fullName>
    </submittedName>
</protein>
<dbReference type="EMBL" id="FNCN01000003">
    <property type="protein sequence ID" value="SDG28095.1"/>
    <property type="molecule type" value="Genomic_DNA"/>
</dbReference>
<evidence type="ECO:0000313" key="4">
    <source>
        <dbReference type="EMBL" id="SDG28095.1"/>
    </source>
</evidence>
<evidence type="ECO:0000313" key="5">
    <source>
        <dbReference type="Proteomes" id="UP000198923"/>
    </source>
</evidence>
<gene>
    <name evidence="4" type="ORF">SAMN05421505_10322</name>
</gene>
<dbReference type="Proteomes" id="UP000198923">
    <property type="component" value="Unassembled WGS sequence"/>
</dbReference>
<sequence>MTIRTAQPADLTALRAVADAALTLDSGAAALVDRLAAPPAGRRWTALATGGLSGDLTGVVFASLSGRDPSVGHIDLLAVHPAAQGAGRGRALVEAAEEWLRAEGARMARFAGNPPCYAWPGIDVRYTPAACLAERLGYTLDTTAWNMTADLSTADLSTEDDIARLADAKVAVISAPTGERGEVAEFVRRHWNDTWAWEAENGTGCHYAVRDGEILGFAAWGSRPAWFGPMGSAPAARGLGIGRVLLRRCLADMRTAGLTEAQIGWVGPLRFYSRAVAARAERVFWLYSRALGDGPPGGG</sequence>
<dbReference type="PANTHER" id="PTHR43877">
    <property type="entry name" value="AMINOALKYLPHOSPHONATE N-ACETYLTRANSFERASE-RELATED-RELATED"/>
    <property type="match status" value="1"/>
</dbReference>
<proteinExistence type="predicted"/>
<evidence type="ECO:0000259" key="3">
    <source>
        <dbReference type="PROSITE" id="PS51186"/>
    </source>
</evidence>
<name>A0A1G7SYF7_9ACTN</name>
<dbReference type="RefSeq" id="WP_093168221.1">
    <property type="nucleotide sequence ID" value="NZ_FNCN01000003.1"/>
</dbReference>
<keyword evidence="1 4" id="KW-0808">Transferase</keyword>
<dbReference type="PROSITE" id="PS51186">
    <property type="entry name" value="GNAT"/>
    <property type="match status" value="2"/>
</dbReference>
<dbReference type="AlphaFoldDB" id="A0A1G7SYF7"/>
<evidence type="ECO:0000256" key="2">
    <source>
        <dbReference type="ARBA" id="ARBA00023315"/>
    </source>
</evidence>
<dbReference type="OrthoDB" id="4016818at2"/>